<keyword evidence="8 10" id="KW-0653">Protein transport</keyword>
<accession>A0A520RVU6</accession>
<dbReference type="InterPro" id="IPR018323">
    <property type="entry name" value="OM_lipoprot_carrier_LolA_Pbac"/>
</dbReference>
<dbReference type="SUPFAM" id="SSF89392">
    <property type="entry name" value="Prokaryotic lipoproteins and lipoprotein localization factors"/>
    <property type="match status" value="1"/>
</dbReference>
<evidence type="ECO:0000256" key="3">
    <source>
        <dbReference type="ARBA" id="ARBA00011245"/>
    </source>
</evidence>
<comment type="similarity">
    <text evidence="2 10">Belongs to the LolA family.</text>
</comment>
<evidence type="ECO:0000313" key="11">
    <source>
        <dbReference type="EMBL" id="RZO74281.1"/>
    </source>
</evidence>
<dbReference type="InterPro" id="IPR004564">
    <property type="entry name" value="OM_lipoprot_carrier_LolA-like"/>
</dbReference>
<dbReference type="PANTHER" id="PTHR35869">
    <property type="entry name" value="OUTER-MEMBRANE LIPOPROTEIN CARRIER PROTEIN"/>
    <property type="match status" value="1"/>
</dbReference>
<comment type="subcellular location">
    <subcellularLocation>
        <location evidence="1 10">Periplasm</location>
    </subcellularLocation>
</comment>
<reference evidence="11 12" key="1">
    <citation type="submission" date="2019-02" db="EMBL/GenBank/DDBJ databases">
        <title>Prokaryotic population dynamics and viral predation in marine succession experiment using metagenomics: the confinement effect.</title>
        <authorList>
            <person name="Haro-Moreno J.M."/>
            <person name="Rodriguez-Valera F."/>
            <person name="Lopez-Perez M."/>
        </authorList>
    </citation>
    <scope>NUCLEOTIDE SEQUENCE [LARGE SCALE GENOMIC DNA]</scope>
    <source>
        <strain evidence="11">MED-G158</strain>
    </source>
</reference>
<comment type="subunit">
    <text evidence="3 10">Monomer.</text>
</comment>
<proteinExistence type="inferred from homology"/>
<dbReference type="Gene3D" id="2.50.20.10">
    <property type="entry name" value="Lipoprotein localisation LolA/LolB/LppX"/>
    <property type="match status" value="1"/>
</dbReference>
<dbReference type="GO" id="GO:0042953">
    <property type="term" value="P:lipoprotein transport"/>
    <property type="evidence" value="ECO:0007669"/>
    <property type="project" value="InterPro"/>
</dbReference>
<evidence type="ECO:0000256" key="4">
    <source>
        <dbReference type="ARBA" id="ARBA00014035"/>
    </source>
</evidence>
<dbReference type="Pfam" id="PF03548">
    <property type="entry name" value="LolA"/>
    <property type="match status" value="1"/>
</dbReference>
<protein>
    <recommendedName>
        <fullName evidence="4 10">Outer-membrane lipoprotein carrier protein</fullName>
    </recommendedName>
</protein>
<keyword evidence="6" id="KW-0732">Signal</keyword>
<evidence type="ECO:0000313" key="12">
    <source>
        <dbReference type="Proteomes" id="UP000320404"/>
    </source>
</evidence>
<keyword evidence="9 10" id="KW-0143">Chaperone</keyword>
<dbReference type="HAMAP" id="MF_00240">
    <property type="entry name" value="LolA"/>
    <property type="match status" value="1"/>
</dbReference>
<dbReference type="PANTHER" id="PTHR35869:SF1">
    <property type="entry name" value="OUTER-MEMBRANE LIPOPROTEIN CARRIER PROTEIN"/>
    <property type="match status" value="1"/>
</dbReference>
<comment type="caution">
    <text evidence="11">The sequence shown here is derived from an EMBL/GenBank/DDBJ whole genome shotgun (WGS) entry which is preliminary data.</text>
</comment>
<evidence type="ECO:0000256" key="1">
    <source>
        <dbReference type="ARBA" id="ARBA00004418"/>
    </source>
</evidence>
<dbReference type="AlphaFoldDB" id="A0A520RVU6"/>
<evidence type="ECO:0000256" key="7">
    <source>
        <dbReference type="ARBA" id="ARBA00022764"/>
    </source>
</evidence>
<dbReference type="NCBIfam" id="TIGR00547">
    <property type="entry name" value="lolA"/>
    <property type="match status" value="1"/>
</dbReference>
<comment type="function">
    <text evidence="10">Participates in the translocation of lipoproteins from the inner membrane to the outer membrane. Only forms a complex with a lipoprotein if the residue after the N-terminal Cys is not an aspartate (The Asp acts as a targeting signal to indicate that the lipoprotein should stay in the inner membrane).</text>
</comment>
<dbReference type="GO" id="GO:0030288">
    <property type="term" value="C:outer membrane-bounded periplasmic space"/>
    <property type="evidence" value="ECO:0007669"/>
    <property type="project" value="TreeGrafter"/>
</dbReference>
<keyword evidence="7 10" id="KW-0574">Periplasm</keyword>
<name>A0A520RVU6_9GAMM</name>
<sequence length="216" mass="24529">MRSLLTAVAVVCSIHITPGPLFAQETPREKLDGLLLDIETLSASVTQLILESDGAVLEESAIQMHLLRPDGFYWETLDPFPELVVTDGNTLWNYQPDLEQVVIEDWDSTRSELAAQLLSGRTDRLSEEYRIDLIPDAEDSESLFQLHPLDADSVYRVIRISFFQQELESIHLDNKNGQQTLWQFSNLRRNQGLEQKLFEFEPPAGIEIVDNSSSGR</sequence>
<evidence type="ECO:0000256" key="5">
    <source>
        <dbReference type="ARBA" id="ARBA00022448"/>
    </source>
</evidence>
<dbReference type="InterPro" id="IPR029046">
    <property type="entry name" value="LolA/LolB/LppX"/>
</dbReference>
<organism evidence="11 12">
    <name type="scientific">OM182 bacterium</name>
    <dbReference type="NCBI Taxonomy" id="2510334"/>
    <lineage>
        <taxon>Bacteria</taxon>
        <taxon>Pseudomonadati</taxon>
        <taxon>Pseudomonadota</taxon>
        <taxon>Gammaproteobacteria</taxon>
        <taxon>OMG group</taxon>
        <taxon>OM182 clade</taxon>
    </lineage>
</organism>
<gene>
    <name evidence="10 11" type="primary">lolA</name>
    <name evidence="11" type="ORF">EVA69_06145</name>
</gene>
<evidence type="ECO:0000256" key="2">
    <source>
        <dbReference type="ARBA" id="ARBA00007615"/>
    </source>
</evidence>
<keyword evidence="5 10" id="KW-0813">Transport</keyword>
<dbReference type="GO" id="GO:0044874">
    <property type="term" value="P:lipoprotein localization to outer membrane"/>
    <property type="evidence" value="ECO:0007669"/>
    <property type="project" value="UniProtKB-UniRule"/>
</dbReference>
<evidence type="ECO:0000256" key="6">
    <source>
        <dbReference type="ARBA" id="ARBA00022729"/>
    </source>
</evidence>
<dbReference type="EMBL" id="SHAH01000107">
    <property type="protein sequence ID" value="RZO74281.1"/>
    <property type="molecule type" value="Genomic_DNA"/>
</dbReference>
<dbReference type="Proteomes" id="UP000320404">
    <property type="component" value="Unassembled WGS sequence"/>
</dbReference>
<dbReference type="CDD" id="cd16325">
    <property type="entry name" value="LolA"/>
    <property type="match status" value="1"/>
</dbReference>
<evidence type="ECO:0000256" key="9">
    <source>
        <dbReference type="ARBA" id="ARBA00023186"/>
    </source>
</evidence>
<keyword evidence="11" id="KW-0449">Lipoprotein</keyword>
<evidence type="ECO:0000256" key="10">
    <source>
        <dbReference type="HAMAP-Rule" id="MF_00240"/>
    </source>
</evidence>
<evidence type="ECO:0000256" key="8">
    <source>
        <dbReference type="ARBA" id="ARBA00022927"/>
    </source>
</evidence>